<comment type="caution">
    <text evidence="5">The sequence shown here is derived from an EMBL/GenBank/DDBJ whole genome shotgun (WGS) entry which is preliminary data.</text>
</comment>
<keyword evidence="3" id="KW-0472">Membrane</keyword>
<feature type="compositionally biased region" description="Polar residues" evidence="2">
    <location>
        <begin position="560"/>
        <end position="585"/>
    </location>
</feature>
<protein>
    <recommendedName>
        <fullName evidence="4">Ras-GEF domain-containing protein</fullName>
    </recommendedName>
</protein>
<keyword evidence="3" id="KW-1133">Transmembrane helix</keyword>
<feature type="compositionally biased region" description="Low complexity" evidence="2">
    <location>
        <begin position="501"/>
        <end position="518"/>
    </location>
</feature>
<keyword evidence="6" id="KW-1185">Reference proteome</keyword>
<feature type="region of interest" description="Disordered" evidence="2">
    <location>
        <begin position="285"/>
        <end position="304"/>
    </location>
</feature>
<feature type="region of interest" description="Disordered" evidence="2">
    <location>
        <begin position="379"/>
        <end position="599"/>
    </location>
</feature>
<dbReference type="GO" id="GO:0007265">
    <property type="term" value="P:Ras protein signal transduction"/>
    <property type="evidence" value="ECO:0007669"/>
    <property type="project" value="TreeGrafter"/>
</dbReference>
<evidence type="ECO:0000313" key="6">
    <source>
        <dbReference type="Proteomes" id="UP001460270"/>
    </source>
</evidence>
<keyword evidence="1" id="KW-0344">Guanine-nucleotide releasing factor</keyword>
<feature type="region of interest" description="Disordered" evidence="2">
    <location>
        <begin position="251"/>
        <end position="273"/>
    </location>
</feature>
<keyword evidence="3" id="KW-0812">Transmembrane</keyword>
<evidence type="ECO:0000313" key="5">
    <source>
        <dbReference type="EMBL" id="KAK7905149.1"/>
    </source>
</evidence>
<accession>A0AAW0P1B1</accession>
<dbReference type="InterPro" id="IPR023578">
    <property type="entry name" value="Ras_GEF_dom_sf"/>
</dbReference>
<dbReference type="GO" id="GO:0005886">
    <property type="term" value="C:plasma membrane"/>
    <property type="evidence" value="ECO:0007669"/>
    <property type="project" value="TreeGrafter"/>
</dbReference>
<dbReference type="InterPro" id="IPR001895">
    <property type="entry name" value="RASGEF_cat_dom"/>
</dbReference>
<dbReference type="InterPro" id="IPR008937">
    <property type="entry name" value="Ras-like_GEF"/>
</dbReference>
<gene>
    <name evidence="5" type="ORF">WMY93_017756</name>
</gene>
<dbReference type="Proteomes" id="UP001460270">
    <property type="component" value="Unassembled WGS sequence"/>
</dbReference>
<feature type="domain" description="Ras-GEF" evidence="4">
    <location>
        <begin position="1"/>
        <end position="232"/>
    </location>
</feature>
<proteinExistence type="predicted"/>
<evidence type="ECO:0000256" key="2">
    <source>
        <dbReference type="SAM" id="MobiDB-lite"/>
    </source>
</evidence>
<sequence length="622" mass="67713">MTTLSKRCVPRSSLRQAFGPKKTKRRTHRICLRMIRHTTNLTLWFEKCIVEYDRMNLEERVAVMTRIIEIHKLDHTFEAIPERKKKVLEDAVELSQDHFKKYLAKLKSINPPCVPFFVVVVVVVGGGGGVVVVVVVGGGGGGGGGVVVVVVWYGIYLTNILKTEEGNPDFLNATKKNSSTSANGGKWQKSPENPAVPEPARFFENLNPMGNRSEKDFADYLFNMSLEIEPRNSRQPPRFPRKTVYSLKSPGIRPVRTSTSGTLKGHPVPLEREPPHKITFRSIAETEQEPSTSASVPPAPTLHTTAVRPSDLSSVFGEQDLSNSYGVGSSVFAQVLLPPSSKFQEFQSVSCGSLHQLVEEPLKPPPLPPRRKDALWAPARTTLPPSPLGSLLLSPAPQPRAPYNGPLPLDGPLPSPPPPPPRDPMPDTPPPVPQRPPEIFINYPAQPAALPRRTLPLGLRQQLAQLPQHAPEHAVAEGPAPELPPERQPKQSVPAAPHRGAASSPAPQLQSAAAQTTAKDLQTRAAAPAAPGPVIGGERREQPIGSRGNQEVVIAGSVAPPSSSFTTLCANENETHRSASQSRSSLILKKGEESQKHSPQRLVNRFIFRGIDAILSRLTRDF</sequence>
<dbReference type="AlphaFoldDB" id="A0AAW0P1B1"/>
<feature type="transmembrane region" description="Helical" evidence="3">
    <location>
        <begin position="113"/>
        <end position="136"/>
    </location>
</feature>
<dbReference type="SMART" id="SM00147">
    <property type="entry name" value="RasGEF"/>
    <property type="match status" value="1"/>
</dbReference>
<dbReference type="EMBL" id="JBBPFD010000012">
    <property type="protein sequence ID" value="KAK7905149.1"/>
    <property type="molecule type" value="Genomic_DNA"/>
</dbReference>
<organism evidence="5 6">
    <name type="scientific">Mugilogobius chulae</name>
    <name type="common">yellowstripe goby</name>
    <dbReference type="NCBI Taxonomy" id="88201"/>
    <lineage>
        <taxon>Eukaryota</taxon>
        <taxon>Metazoa</taxon>
        <taxon>Chordata</taxon>
        <taxon>Craniata</taxon>
        <taxon>Vertebrata</taxon>
        <taxon>Euteleostomi</taxon>
        <taxon>Actinopterygii</taxon>
        <taxon>Neopterygii</taxon>
        <taxon>Teleostei</taxon>
        <taxon>Neoteleostei</taxon>
        <taxon>Acanthomorphata</taxon>
        <taxon>Gobiaria</taxon>
        <taxon>Gobiiformes</taxon>
        <taxon>Gobioidei</taxon>
        <taxon>Gobiidae</taxon>
        <taxon>Gobionellinae</taxon>
        <taxon>Mugilogobius</taxon>
    </lineage>
</organism>
<evidence type="ECO:0000256" key="3">
    <source>
        <dbReference type="SAM" id="Phobius"/>
    </source>
</evidence>
<dbReference type="PANTHER" id="PTHR23113:SF150">
    <property type="entry name" value="SON OF SEVENLESS HOMOLOG 2"/>
    <property type="match status" value="1"/>
</dbReference>
<dbReference type="Pfam" id="PF00617">
    <property type="entry name" value="RasGEF"/>
    <property type="match status" value="1"/>
</dbReference>
<evidence type="ECO:0000256" key="1">
    <source>
        <dbReference type="ARBA" id="ARBA00022658"/>
    </source>
</evidence>
<reference evidence="6" key="1">
    <citation type="submission" date="2024-04" db="EMBL/GenBank/DDBJ databases">
        <title>Salinicola lusitanus LLJ914,a marine bacterium isolated from the Okinawa Trough.</title>
        <authorList>
            <person name="Li J."/>
        </authorList>
    </citation>
    <scope>NUCLEOTIDE SEQUENCE [LARGE SCALE GENOMIC DNA]</scope>
</reference>
<dbReference type="GO" id="GO:0005085">
    <property type="term" value="F:guanyl-nucleotide exchange factor activity"/>
    <property type="evidence" value="ECO:0007669"/>
    <property type="project" value="UniProtKB-KW"/>
</dbReference>
<dbReference type="SUPFAM" id="SSF48366">
    <property type="entry name" value="Ras GEF"/>
    <property type="match status" value="2"/>
</dbReference>
<feature type="compositionally biased region" description="Polar residues" evidence="2">
    <location>
        <begin position="174"/>
        <end position="183"/>
    </location>
</feature>
<evidence type="ECO:0000259" key="4">
    <source>
        <dbReference type="SMART" id="SM00147"/>
    </source>
</evidence>
<dbReference type="InterPro" id="IPR036964">
    <property type="entry name" value="RASGEF_cat_dom_sf"/>
</dbReference>
<dbReference type="Gene3D" id="1.10.840.10">
    <property type="entry name" value="Ras guanine-nucleotide exchange factors catalytic domain"/>
    <property type="match status" value="1"/>
</dbReference>
<name>A0AAW0P1B1_9GOBI</name>
<dbReference type="PANTHER" id="PTHR23113">
    <property type="entry name" value="GUANINE NUCLEOTIDE EXCHANGE FACTOR"/>
    <property type="match status" value="1"/>
</dbReference>
<feature type="compositionally biased region" description="Pro residues" evidence="2">
    <location>
        <begin position="409"/>
        <end position="436"/>
    </location>
</feature>
<feature type="region of interest" description="Disordered" evidence="2">
    <location>
        <begin position="172"/>
        <end position="198"/>
    </location>
</feature>